<keyword evidence="4" id="KW-1185">Reference proteome</keyword>
<dbReference type="Proteomes" id="UP000265325">
    <property type="component" value="Unassembled WGS sequence"/>
</dbReference>
<feature type="transmembrane region" description="Helical" evidence="1">
    <location>
        <begin position="198"/>
        <end position="220"/>
    </location>
</feature>
<name>A0A2P2GH52_STREW</name>
<evidence type="ECO:0000313" key="4">
    <source>
        <dbReference type="Proteomes" id="UP000265325"/>
    </source>
</evidence>
<dbReference type="Pfam" id="PF00487">
    <property type="entry name" value="FA_desaturase"/>
    <property type="match status" value="1"/>
</dbReference>
<evidence type="ECO:0000256" key="1">
    <source>
        <dbReference type="SAM" id="Phobius"/>
    </source>
</evidence>
<feature type="transmembrane region" description="Helical" evidence="1">
    <location>
        <begin position="41"/>
        <end position="69"/>
    </location>
</feature>
<dbReference type="EMBL" id="LAQS01000066">
    <property type="protein sequence ID" value="KKZ70189.1"/>
    <property type="molecule type" value="Genomic_DNA"/>
</dbReference>
<proteinExistence type="predicted"/>
<accession>A0A2P2GH52</accession>
<feature type="domain" description="Fatty acid desaturase" evidence="2">
    <location>
        <begin position="63"/>
        <end position="332"/>
    </location>
</feature>
<dbReference type="OrthoDB" id="1550403at2"/>
<dbReference type="InterPro" id="IPR005804">
    <property type="entry name" value="FA_desaturase_dom"/>
</dbReference>
<gene>
    <name evidence="3" type="ORF">VO63_30310</name>
</gene>
<evidence type="ECO:0000313" key="3">
    <source>
        <dbReference type="EMBL" id="KKZ70189.1"/>
    </source>
</evidence>
<organism evidence="3 4">
    <name type="scientific">Streptomyces showdoensis</name>
    <dbReference type="NCBI Taxonomy" id="68268"/>
    <lineage>
        <taxon>Bacteria</taxon>
        <taxon>Bacillati</taxon>
        <taxon>Actinomycetota</taxon>
        <taxon>Actinomycetes</taxon>
        <taxon>Kitasatosporales</taxon>
        <taxon>Streptomycetaceae</taxon>
        <taxon>Streptomyces</taxon>
    </lineage>
</organism>
<dbReference type="GO" id="GO:0006629">
    <property type="term" value="P:lipid metabolic process"/>
    <property type="evidence" value="ECO:0007669"/>
    <property type="project" value="InterPro"/>
</dbReference>
<keyword evidence="1" id="KW-1133">Transmembrane helix</keyword>
<evidence type="ECO:0000259" key="2">
    <source>
        <dbReference type="Pfam" id="PF00487"/>
    </source>
</evidence>
<dbReference type="AlphaFoldDB" id="A0A2P2GH52"/>
<sequence length="385" mass="43271">MAGLPGFLQYPLTVFTGRALPRQRSLGWTPTFHLVTATASLLLGLAVGITGYALGGLGLLLLLPGWAMTLHGMRNLRMMVYHQCSHRNMYRSRKPDKAIGHAISSLLVIQNFARYSREHVADHHALGHMTLQDPTVQAFLVSLDMHPGMTRRQMWRRLLLKLVSPRFHFAFAVSRILSFSKESARSEKVTALTLYGTAVAATVLTGTWQALLVVWFVPLVPLFQISNTLRLCVKHTFPVAGLEDRRSRAYFTSLTNAIFIGDAAPSPELPAARRALAWSRWTLRMLFVHAPSRYLVLTGDTVVHDYHHRHPRSDDWSNYIFARQQDAEEAAAAGDPNRPPYHEVWGLVPAISYVFDSLSVADAEEFDVNRLKSVSKRELFAAFDD</sequence>
<comment type="caution">
    <text evidence="3">The sequence shown here is derived from an EMBL/GenBank/DDBJ whole genome shotgun (WGS) entry which is preliminary data.</text>
</comment>
<reference evidence="3 4" key="1">
    <citation type="submission" date="2015-05" db="EMBL/GenBank/DDBJ databases">
        <title>Draft Genome assembly of Streptomyces showdoensis.</title>
        <authorList>
            <person name="Thapa K.K."/>
            <person name="Metsa-Ketela M."/>
        </authorList>
    </citation>
    <scope>NUCLEOTIDE SEQUENCE [LARGE SCALE GENOMIC DNA]</scope>
    <source>
        <strain evidence="3 4">ATCC 15227</strain>
    </source>
</reference>
<protein>
    <submittedName>
        <fullName evidence="3">Stearoyl-CoA 9-desaturase</fullName>
    </submittedName>
</protein>
<keyword evidence="1" id="KW-0812">Transmembrane</keyword>
<keyword evidence="1" id="KW-0472">Membrane</keyword>